<feature type="compositionally biased region" description="Low complexity" evidence="3">
    <location>
        <begin position="131"/>
        <end position="142"/>
    </location>
</feature>
<dbReference type="EMBL" id="CALNXI010003695">
    <property type="protein sequence ID" value="CAH3194064.1"/>
    <property type="molecule type" value="Genomic_DNA"/>
</dbReference>
<keyword evidence="2" id="KW-0677">Repeat</keyword>
<evidence type="ECO:0000313" key="6">
    <source>
        <dbReference type="Proteomes" id="UP001159427"/>
    </source>
</evidence>
<gene>
    <name evidence="5" type="ORF">PEVE_00027039</name>
</gene>
<feature type="non-terminal residue" evidence="5">
    <location>
        <position position="810"/>
    </location>
</feature>
<dbReference type="PANTHER" id="PTHR15261:SF4">
    <property type="entry name" value="THROMBOSPONDIN-TYPE LAMININ G DOMAIN AND EAR REPEAT-CONTAINING PROTEIN"/>
    <property type="match status" value="1"/>
</dbReference>
<evidence type="ECO:0000256" key="4">
    <source>
        <dbReference type="SAM" id="SignalP"/>
    </source>
</evidence>
<dbReference type="Proteomes" id="UP001159427">
    <property type="component" value="Unassembled WGS sequence"/>
</dbReference>
<feature type="compositionally biased region" description="Basic and acidic residues" evidence="3">
    <location>
        <begin position="117"/>
        <end position="129"/>
    </location>
</feature>
<dbReference type="PANTHER" id="PTHR15261">
    <property type="entry name" value="THROMBOSPONDIN-TYPE LAMININ G DOMAIN AND EAR REPEAT-CONTAINING"/>
    <property type="match status" value="1"/>
</dbReference>
<feature type="compositionally biased region" description="Basic and acidic residues" evidence="3">
    <location>
        <begin position="49"/>
        <end position="87"/>
    </location>
</feature>
<comment type="caution">
    <text evidence="5">The sequence shown here is derived from an EMBL/GenBank/DDBJ whole genome shotgun (WGS) entry which is preliminary data.</text>
</comment>
<evidence type="ECO:0000256" key="3">
    <source>
        <dbReference type="SAM" id="MobiDB-lite"/>
    </source>
</evidence>
<feature type="signal peptide" evidence="4">
    <location>
        <begin position="1"/>
        <end position="19"/>
    </location>
</feature>
<keyword evidence="6" id="KW-1185">Reference proteome</keyword>
<keyword evidence="1 4" id="KW-0732">Signal</keyword>
<sequence length="810" mass="90154">MFRLFFLMTLAIFLAGSFGTSQNNSSNQVNGSAAKSKSCKVVPQAGCCKDGKDGKDGQHGKDGRDGVNGKDGRDGRDGSGIKGEKGETGMPGKDGNVGVKGEKGEPGVDKNTTGGVKGEKGSRGDKGSQGEKGSQGQKGIQGTCDTKSKSKCCLADCSIGFHFLEKVQDLPTRGALDVEHFTIDGSLFLAFANYLGDIKKYKTGSMIYKMDNSTGRLSLYQTLQTRGAHDLKYFSIANKHFLAVANFHDGTYRLDSTVYQWNGKLFVDFQKLSTNGASHVTYFKVNGDSYLAVANYHDGSTSSIKSVIYKWSSGKFNRFQDIPTEGAYGCTAFVINGDTFIAFANNYNSQHKRAVQSTVFIWSRGHFIKLQSLQTYGARNLKSFNVNGHTFLAFANQYSGSKHNIDSFIYKWNGNTFVLFQSIPTRGASAWYPFVINGLTYLGVANYHGDSQKYNTQSVVYQASGARFTKYQEIPTHGGHGMTSFEYKGHTYLAVVNHYNQKYNINSALYKWSLSSSKSKCCLTDCSIGFHFFEKVQDLPTRGAVDVEHFTIDGSLFLAFANHRGDIKKYKTSSMIYKMDNSTGRLSLYQTLQTKAAFDLEYFSIANKHFLAVADHYDGTHRLNSIVYQWNGKLFVDFQKLPTNGATHFTYFKILGERYLAVANYYDGSTYSIKSVIYKWSSGKFNRFQDISTEGAFGCTAFVINGDTFIAFANHYNSQHKYSVQSTVFKWLGGHFVKLQSLQTYGTFHVTSFNINTHTFLAFANRYSGSKHNIDSFVYKWNGNKFVLFQSLPTHGAVAWHPFVISGQTY</sequence>
<feature type="region of interest" description="Disordered" evidence="3">
    <location>
        <begin position="48"/>
        <end position="147"/>
    </location>
</feature>
<feature type="chain" id="PRO_5045313197" evidence="4">
    <location>
        <begin position="20"/>
        <end position="810"/>
    </location>
</feature>
<dbReference type="InterPro" id="IPR005492">
    <property type="entry name" value="EPTP"/>
</dbReference>
<dbReference type="InterPro" id="IPR009039">
    <property type="entry name" value="EAR"/>
</dbReference>
<dbReference type="Pfam" id="PF03736">
    <property type="entry name" value="EPTP"/>
    <property type="match status" value="13"/>
</dbReference>
<name>A0ABN8SR46_9CNID</name>
<accession>A0ABN8SR46</accession>
<protein>
    <submittedName>
        <fullName evidence="5">Uncharacterized protein</fullName>
    </submittedName>
</protein>
<proteinExistence type="predicted"/>
<dbReference type="SUPFAM" id="SSF82171">
    <property type="entry name" value="DPP6 N-terminal domain-like"/>
    <property type="match status" value="1"/>
</dbReference>
<evidence type="ECO:0000256" key="1">
    <source>
        <dbReference type="ARBA" id="ARBA00022729"/>
    </source>
</evidence>
<evidence type="ECO:0000256" key="2">
    <source>
        <dbReference type="ARBA" id="ARBA00022737"/>
    </source>
</evidence>
<reference evidence="5 6" key="1">
    <citation type="submission" date="2022-05" db="EMBL/GenBank/DDBJ databases">
        <authorList>
            <consortium name="Genoscope - CEA"/>
            <person name="William W."/>
        </authorList>
    </citation>
    <scope>NUCLEOTIDE SEQUENCE [LARGE SCALE GENOMIC DNA]</scope>
</reference>
<organism evidence="5 6">
    <name type="scientific">Porites evermanni</name>
    <dbReference type="NCBI Taxonomy" id="104178"/>
    <lineage>
        <taxon>Eukaryota</taxon>
        <taxon>Metazoa</taxon>
        <taxon>Cnidaria</taxon>
        <taxon>Anthozoa</taxon>
        <taxon>Hexacorallia</taxon>
        <taxon>Scleractinia</taxon>
        <taxon>Fungiina</taxon>
        <taxon>Poritidae</taxon>
        <taxon>Porites</taxon>
    </lineage>
</organism>
<evidence type="ECO:0000313" key="5">
    <source>
        <dbReference type="EMBL" id="CAH3194064.1"/>
    </source>
</evidence>
<dbReference type="PROSITE" id="PS50912">
    <property type="entry name" value="EAR"/>
    <property type="match status" value="13"/>
</dbReference>